<feature type="signal peptide" evidence="5">
    <location>
        <begin position="1"/>
        <end position="22"/>
    </location>
</feature>
<evidence type="ECO:0000259" key="6">
    <source>
        <dbReference type="Pfam" id="PF03032"/>
    </source>
</evidence>
<protein>
    <submittedName>
        <fullName evidence="7">FF-20-KS precusor</fullName>
    </submittedName>
</protein>
<organism evidence="7">
    <name type="scientific">Kassina senegalensis</name>
    <name type="common">Senegal running frog</name>
    <dbReference type="NCBI Taxonomy" id="8415"/>
    <lineage>
        <taxon>Eukaryota</taxon>
        <taxon>Metazoa</taxon>
        <taxon>Chordata</taxon>
        <taxon>Craniata</taxon>
        <taxon>Vertebrata</taxon>
        <taxon>Euteleostomi</taxon>
        <taxon>Amphibia</taxon>
        <taxon>Batrachia</taxon>
        <taxon>Anura</taxon>
        <taxon>Neobatrachia</taxon>
        <taxon>Microhyloidea</taxon>
        <taxon>Hyperoliidae</taxon>
        <taxon>Kassina</taxon>
    </lineage>
</organism>
<proteinExistence type="evidence at transcript level"/>
<accession>X5JB74</accession>
<name>X5JB74_KASSE</name>
<reference evidence="7" key="1">
    <citation type="submission" date="2013-10" db="EMBL/GenBank/DDBJ databases">
        <title>Cloning of cDNAs encoding the precursor of the skin antimicrobial eicosapeptide (FF-20-KS) from the African frog, Kassina senegalensis, and determination of its inhibition of the proliferation of cell lines and haemolytic activity.</title>
        <authorList>
            <person name="Wang H."/>
            <person name="Wang L."/>
            <person name="Zhou M."/>
            <person name="Chen T."/>
            <person name="Shaw C."/>
        </authorList>
    </citation>
    <scope>NUCLEOTIDE SEQUENCE</scope>
    <source>
        <tissue evidence="7">Skin</tissue>
    </source>
</reference>
<dbReference type="Pfam" id="PF03032">
    <property type="entry name" value="FSAP_sig_propep"/>
    <property type="match status" value="1"/>
</dbReference>
<evidence type="ECO:0000256" key="1">
    <source>
        <dbReference type="ARBA" id="ARBA00004613"/>
    </source>
</evidence>
<feature type="domain" description="Frog antimicrobial peptide propeptide" evidence="6">
    <location>
        <begin position="3"/>
        <end position="44"/>
    </location>
</feature>
<dbReference type="InterPro" id="IPR004275">
    <property type="entry name" value="Frog_antimicrobial_propeptide"/>
</dbReference>
<evidence type="ECO:0000256" key="4">
    <source>
        <dbReference type="SAM" id="MobiDB-lite"/>
    </source>
</evidence>
<keyword evidence="3 5" id="KW-0732">Signal</keyword>
<feature type="region of interest" description="Disordered" evidence="4">
    <location>
        <begin position="24"/>
        <end position="60"/>
    </location>
</feature>
<sequence>MLTLKKSMLLLFFLGMVSLSLANDKRADEEGEDKRADEEGEDKRADEEGEDKRADEEAEEKKRRFIQHLIPLIPHAIQGIKDIFG</sequence>
<feature type="chain" id="PRO_5004956311" evidence="5">
    <location>
        <begin position="23"/>
        <end position="85"/>
    </location>
</feature>
<evidence type="ECO:0000256" key="5">
    <source>
        <dbReference type="SAM" id="SignalP"/>
    </source>
</evidence>
<evidence type="ECO:0000313" key="7">
    <source>
        <dbReference type="EMBL" id="CDK37762.1"/>
    </source>
</evidence>
<dbReference type="EMBL" id="HG794245">
    <property type="protein sequence ID" value="CDK37762.1"/>
    <property type="molecule type" value="mRNA"/>
</dbReference>
<keyword evidence="2" id="KW-0964">Secreted</keyword>
<evidence type="ECO:0000256" key="2">
    <source>
        <dbReference type="ARBA" id="ARBA00022525"/>
    </source>
</evidence>
<evidence type="ECO:0000256" key="3">
    <source>
        <dbReference type="ARBA" id="ARBA00022729"/>
    </source>
</evidence>
<comment type="subcellular location">
    <subcellularLocation>
        <location evidence="1">Secreted</location>
    </subcellularLocation>
</comment>
<dbReference type="GO" id="GO:0005576">
    <property type="term" value="C:extracellular region"/>
    <property type="evidence" value="ECO:0007669"/>
    <property type="project" value="UniProtKB-SubCell"/>
</dbReference>
<dbReference type="AlphaFoldDB" id="X5JB74"/>
<gene>
    <name evidence="7" type="primary">ff-20-KS</name>
</gene>